<dbReference type="Pfam" id="PF23147">
    <property type="entry name" value="GDH2_N"/>
    <property type="match status" value="1"/>
</dbReference>
<evidence type="ECO:0000313" key="4">
    <source>
        <dbReference type="Proteomes" id="UP000750711"/>
    </source>
</evidence>
<keyword evidence="4" id="KW-1185">Reference proteome</keyword>
<reference evidence="3" key="1">
    <citation type="submission" date="2021-03" db="EMBL/GenBank/DDBJ databases">
        <title>Comparative genomics and phylogenomic investigation of the class Geoglossomycetes provide insights into ecological specialization and systematics.</title>
        <authorList>
            <person name="Melie T."/>
            <person name="Pirro S."/>
            <person name="Miller A.N."/>
            <person name="Quandt A."/>
        </authorList>
    </citation>
    <scope>NUCLEOTIDE SEQUENCE</scope>
    <source>
        <strain evidence="3">CAQ_001_2017</strain>
    </source>
</reference>
<feature type="domain" description="NAD-specific glutamate dehydrogenase second" evidence="2">
    <location>
        <begin position="65"/>
        <end position="234"/>
    </location>
</feature>
<evidence type="ECO:0000259" key="1">
    <source>
        <dbReference type="Pfam" id="PF23147"/>
    </source>
</evidence>
<dbReference type="EMBL" id="JAGHQM010002293">
    <property type="protein sequence ID" value="KAH0550991.1"/>
    <property type="molecule type" value="Genomic_DNA"/>
</dbReference>
<accession>A0A9P8IF47</accession>
<proteinExistence type="predicted"/>
<organism evidence="3 4">
    <name type="scientific">Trichoglossum hirsutum</name>
    <dbReference type="NCBI Taxonomy" id="265104"/>
    <lineage>
        <taxon>Eukaryota</taxon>
        <taxon>Fungi</taxon>
        <taxon>Dikarya</taxon>
        <taxon>Ascomycota</taxon>
        <taxon>Pezizomycotina</taxon>
        <taxon>Geoglossomycetes</taxon>
        <taxon>Geoglossales</taxon>
        <taxon>Geoglossaceae</taxon>
        <taxon>Trichoglossum</taxon>
    </lineage>
</organism>
<sequence length="472" mass="54077">MDQIEAKGFIPSDFIESETQWFYSDLGIDDMYFQTETVEAIVNHILSLYAAKVAAFARDDKRLEIRLDKEAEDHAVYIDTSKPGVSNLDGPRFEQRIDEKYLNNSTASESYRVETFRSVSMPGGPDQGQLRCYFVYKCNFPTPHPEPDETRLEIVADKTFMQKATDNTKEIYQDIVSSVVLRTGPVIEMYEIEGSREKRLVIGHRQGSAIGMFSALSDLYHYYGVTSARKYVGTSAEFLLTVFFHHRCRTQTPPTQSCTHSIRSANLPHTEQFSNGVTVMSIYLRPIPQSLESNRFPPIEASIHQIMKEVSLLFCVPQNKFQAHFAIGRLSLQETIYAHCVWVFIGHFLNRLGSDYTSLCSILDGSNSVHMEILSKIKRRLRTETFTSEYILEIINQYPELIKALYLGFANTHYCQTRGEKDDFLPTLSYQRLKVDKVLGENELSDLITKTVHNDHQEVVMNAFRVFNANVL</sequence>
<protein>
    <submittedName>
        <fullName evidence="3">Uncharacterized protein</fullName>
    </submittedName>
</protein>
<feature type="domain" description="NAD-dependent glutamate dehydrogenase N-terminal" evidence="1">
    <location>
        <begin position="1"/>
        <end position="54"/>
    </location>
</feature>
<name>A0A9P8IF47_9PEZI</name>
<dbReference type="Proteomes" id="UP000750711">
    <property type="component" value="Unassembled WGS sequence"/>
</dbReference>
<evidence type="ECO:0000259" key="2">
    <source>
        <dbReference type="Pfam" id="PF23152"/>
    </source>
</evidence>
<gene>
    <name evidence="3" type="ORF">GP486_007645</name>
</gene>
<dbReference type="InterPro" id="IPR055480">
    <property type="entry name" value="NAD-GDH_N"/>
</dbReference>
<feature type="domain" description="NAD-specific glutamate dehydrogenase second" evidence="2">
    <location>
        <begin position="270"/>
        <end position="326"/>
    </location>
</feature>
<evidence type="ECO:0000313" key="3">
    <source>
        <dbReference type="EMBL" id="KAH0550991.1"/>
    </source>
</evidence>
<dbReference type="Pfam" id="PF23152">
    <property type="entry name" value="GDH_2nd"/>
    <property type="match status" value="2"/>
</dbReference>
<dbReference type="InterPro" id="IPR056365">
    <property type="entry name" value="NAD-GDH_2nd"/>
</dbReference>
<dbReference type="AlphaFoldDB" id="A0A9P8IF47"/>
<comment type="caution">
    <text evidence="3">The sequence shown here is derived from an EMBL/GenBank/DDBJ whole genome shotgun (WGS) entry which is preliminary data.</text>
</comment>